<dbReference type="Gene3D" id="2.130.10.130">
    <property type="entry name" value="Integrin alpha, N-terminal"/>
    <property type="match status" value="1"/>
</dbReference>
<dbReference type="InterPro" id="IPR022385">
    <property type="entry name" value="Rhs_assc_core"/>
</dbReference>
<evidence type="ECO:0000256" key="2">
    <source>
        <dbReference type="ARBA" id="ARBA00022737"/>
    </source>
</evidence>
<keyword evidence="3" id="KW-0812">Transmembrane</keyword>
<keyword evidence="1 4" id="KW-0732">Signal</keyword>
<keyword evidence="2" id="KW-0677">Repeat</keyword>
<protein>
    <recommendedName>
        <fullName evidence="5">Teneurin-like YD-shell domain-containing protein</fullName>
    </recommendedName>
</protein>
<dbReference type="NCBIfam" id="TIGR01643">
    <property type="entry name" value="YD_repeat_2x"/>
    <property type="match status" value="2"/>
</dbReference>
<organism evidence="6 7">
    <name type="scientific">Bacteroides ovatus</name>
    <dbReference type="NCBI Taxonomy" id="28116"/>
    <lineage>
        <taxon>Bacteria</taxon>
        <taxon>Pseudomonadati</taxon>
        <taxon>Bacteroidota</taxon>
        <taxon>Bacteroidia</taxon>
        <taxon>Bacteroidales</taxon>
        <taxon>Bacteroidaceae</taxon>
        <taxon>Bacteroides</taxon>
    </lineage>
</organism>
<evidence type="ECO:0000259" key="5">
    <source>
        <dbReference type="Pfam" id="PF25023"/>
    </source>
</evidence>
<feature type="domain" description="Teneurin-like YD-shell" evidence="5">
    <location>
        <begin position="1621"/>
        <end position="1745"/>
    </location>
</feature>
<dbReference type="InterPro" id="IPR013517">
    <property type="entry name" value="FG-GAP"/>
</dbReference>
<dbReference type="InterPro" id="IPR028994">
    <property type="entry name" value="Integrin_alpha_N"/>
</dbReference>
<dbReference type="NCBIfam" id="TIGR03696">
    <property type="entry name" value="Rhs_assc_core"/>
    <property type="match status" value="1"/>
</dbReference>
<dbReference type="InterPro" id="IPR056823">
    <property type="entry name" value="TEN-like_YD-shell"/>
</dbReference>
<sequence>MKNMIQRFIILIIASLTALSAKAQGATTLEGGNDYANTGYEVGEIPIQYALTPTGAVTYQVAIDIHPDPEDFHPRLSFCYNSQQRESALGYGWNISGLSGITHVAGTIYYDGKSSPLSLNEDKLMLDGIRLLKTGTNSWQSEQGFVKVKKLANGSLQARYPDGNIALFEAFAQAPFSYVMTSYTNRKGRTIKYDYTQVDNLPYIRKILYGEAGSVYNDSIVFTYRNVTDDITRYVDGKAFKYSRLLEKVESFYKSTLWRRYLLSYQNRGVDLPVQLDCETESGKLTPLRFKYGDGRSIEFLSGRTIYLQKYFPNSVQGANSHRSLALSRGKFSRASKSDGLISYPVLGEYKEDQHLLVYKDLSTSPVSPVIFTAGKGFKQLEAVDVNGDGLEEPVKVNYDEDRLMVSVYTNNVDPNRHSDYVYSEWDGYVHERQVLTGDFNGDGKAELLAISTCYDSNRKKYPSRALLVDLNSRKAIYNGTCFDFALYQADSRALHADRLIPMDYNGDGKTDICLININGLYVYEFTGDGFRQLAYSSAINIMHFNFESGTIKDRELMVADMNGDGNMDIILGSRRVHCKDGFKHFGDGICHGACDSESNLKSVSASGYKHYVHPYSGQECMVDPSVPQRDLVVFDWNVENGKQWKFLLSTGNSSYSSANPGFKVHTEELFYCFHETVGQNFMLVDVDSDGLPDLLRNVRGKIYLHLNENGKISQNYNIRSVLQMDNLSAQFAMANVAQSYYWSGGLICVDNENLHVYDYSHNESEQRMLHDLTDSYGVTSNHYYMDIMKVPESRYKGTLSPSFGYISYPHAVMTPHLYVPSWLKKTKGGEQLSWEYYNYTHAVFHCTGLGFRGFRKIETEDVINKRLMTSVFDPELLGAEIKKETPTDTVVRKYVLERAQDKTILLKLQKETVKNALNETEKVTRYEHNGYGQVVAVSTSCGVLKETKSHGYENVENSDLYLLGLPLYSVTKNFRNDSTVIQEVRVDYDDRYWPVCRTNFINGSITSQERYEYNDRLQLIKQKQCSYESTDTLGYTFMYYPNGRLLKKTNAMGLSIDYTYDPATGLLQSSSDAKGRITRYIYDAWGRLMETSYPDGSAKQLSIAWSQGKDPGLYVVTATETGKPVTKMYYDFLKREVRTSQIRFDEREMKIDKVYNPKTGLLEKESLPTKDSVPSHWTHFVYDKFNRLTSTRHASGKIDSCAYGILTDTVLENGIRRIRKYDAAGLMTQVADNGGIIDYYYRPDGQPIVAVVKANQKEIQTRFYYDKYGRRIAIKDPSAGIRRTAYDAAGNICKETDADSREIVKEYDCYGRITRQTTPDMTTVYTYDNTENLLLSAVSSNGSGMYNVYDGYGRLEMQREKAPDGKWLQKTYGYTTTGLPSDVVYTSQNGTLATEHLIYRNGFLSEVRLQDGTLVYRHDEENELGQLTKLTAGGMQRSYTFNDCGLLTRRSIMRADETVMFDHSYSFNTETNSLENRTDETRGLSENFGYDELNRLRIEGHNSIIYDDLGNIRRKSNENNLGLNYTNPNRPYAVTGLDYNGGDPVKSGIDITYTAAQRPSVIMLDTKKVMLTYNANHERIRMQYSVNNQNELTRYYLGGNYEIDESLGSVKEKLYLGGGYYDAPAVLIKEGNRLSVFFIHRDYLGSILQIADAQGNVVEENSFDAWGRLRNPATQTVYAPGTEPELMLDRGFTGHEHLSFFGLINMNARLYDPVLGRFLSPDPYVQVLDFTQSYNRYMYAMNNPLCYVDRNGEFLWFVPVIIGAAIGMYSGGVIANKGQYNPVKWDWSSGKTWGYMLGGAVVGGVSGYVGGAIATSGIPMANTVAIAGSSLVNSVGTWAYTGGQTPISISLGAVSYDFTNGDFGYLGEKGNSVLENIGYGLGALANLSDALIGFNPQKVDLVTENSDAVGHSALVNEGTMTGTGLGNGNPANADPNGIISVGPNRYVDGNGSWHWMKGTNHWDTHTGAGEVFWRQTLNVNKGTIMKYGQWLNKMENSGKFIYSLELSSCVTHTSVALNLSGLFNIGIHPYLLNAQMYLWGNGIRPWTYSYFFNK</sequence>
<dbReference type="InterPro" id="IPR050708">
    <property type="entry name" value="T6SS_VgrG/RHS"/>
</dbReference>
<dbReference type="Gene3D" id="2.180.10.10">
    <property type="entry name" value="RHS repeat-associated core"/>
    <property type="match status" value="1"/>
</dbReference>
<feature type="transmembrane region" description="Helical" evidence="3">
    <location>
        <begin position="1755"/>
        <end position="1776"/>
    </location>
</feature>
<dbReference type="RefSeq" id="WP_270414723.1">
    <property type="nucleotide sequence ID" value="NZ_CP113514.1"/>
</dbReference>
<reference evidence="6 7" key="1">
    <citation type="journal article" date="2019" name="Nat. Med.">
        <title>A library of human gut bacterial isolates paired with longitudinal multiomics data enables mechanistic microbiome research.</title>
        <authorList>
            <person name="Poyet M."/>
            <person name="Groussin M."/>
            <person name="Gibbons S.M."/>
            <person name="Avila-Pacheco J."/>
            <person name="Jiang X."/>
            <person name="Kearney S.M."/>
            <person name="Perrotta A.R."/>
            <person name="Berdy B."/>
            <person name="Zhao S."/>
            <person name="Lieberman T.D."/>
            <person name="Swanson P.K."/>
            <person name="Smith M."/>
            <person name="Roesemann S."/>
            <person name="Alexander J.E."/>
            <person name="Rich S.A."/>
            <person name="Livny J."/>
            <person name="Vlamakis H."/>
            <person name="Clish C."/>
            <person name="Bullock K."/>
            <person name="Deik A."/>
            <person name="Scott J."/>
            <person name="Pierce K.A."/>
            <person name="Xavier R.J."/>
            <person name="Alm E.J."/>
        </authorList>
    </citation>
    <scope>NUCLEOTIDE SEQUENCE [LARGE SCALE GENOMIC DNA]</scope>
    <source>
        <strain evidence="6 7">BIOML-A2</strain>
    </source>
</reference>
<dbReference type="Pfam" id="PF25023">
    <property type="entry name" value="TEN_YD-shell"/>
    <property type="match status" value="1"/>
</dbReference>
<evidence type="ECO:0000313" key="6">
    <source>
        <dbReference type="EMBL" id="KAB1326189.1"/>
    </source>
</evidence>
<dbReference type="InterPro" id="IPR006530">
    <property type="entry name" value="YD"/>
</dbReference>
<dbReference type="PANTHER" id="PTHR32305:SF15">
    <property type="entry name" value="PROTEIN RHSA-RELATED"/>
    <property type="match status" value="1"/>
</dbReference>
<comment type="caution">
    <text evidence="6">The sequence shown here is derived from an EMBL/GenBank/DDBJ whole genome shotgun (WGS) entry which is preliminary data.</text>
</comment>
<gene>
    <name evidence="6" type="ORF">F3B53_12940</name>
</gene>
<dbReference type="InterPro" id="IPR031325">
    <property type="entry name" value="RHS_repeat"/>
</dbReference>
<evidence type="ECO:0000256" key="4">
    <source>
        <dbReference type="SAM" id="SignalP"/>
    </source>
</evidence>
<name>A0A6A1XRG5_BACOV</name>
<dbReference type="EMBL" id="VWFC01000013">
    <property type="protein sequence ID" value="KAB1326189.1"/>
    <property type="molecule type" value="Genomic_DNA"/>
</dbReference>
<keyword evidence="3" id="KW-0472">Membrane</keyword>
<dbReference type="PANTHER" id="PTHR32305">
    <property type="match status" value="1"/>
</dbReference>
<evidence type="ECO:0000256" key="3">
    <source>
        <dbReference type="SAM" id="Phobius"/>
    </source>
</evidence>
<feature type="chain" id="PRO_5025424536" description="Teneurin-like YD-shell domain-containing protein" evidence="4">
    <location>
        <begin position="24"/>
        <end position="2055"/>
    </location>
</feature>
<keyword evidence="3" id="KW-1133">Transmembrane helix</keyword>
<dbReference type="Pfam" id="PF13517">
    <property type="entry name" value="FG-GAP_3"/>
    <property type="match status" value="1"/>
</dbReference>
<feature type="signal peptide" evidence="4">
    <location>
        <begin position="1"/>
        <end position="23"/>
    </location>
</feature>
<dbReference type="Proteomes" id="UP000375690">
    <property type="component" value="Unassembled WGS sequence"/>
</dbReference>
<accession>A0A6A1XRG5</accession>
<proteinExistence type="predicted"/>
<evidence type="ECO:0000313" key="7">
    <source>
        <dbReference type="Proteomes" id="UP000375690"/>
    </source>
</evidence>
<dbReference type="SUPFAM" id="SSF69318">
    <property type="entry name" value="Integrin alpha N-terminal domain"/>
    <property type="match status" value="2"/>
</dbReference>
<feature type="transmembrane region" description="Helical" evidence="3">
    <location>
        <begin position="1796"/>
        <end position="1815"/>
    </location>
</feature>
<dbReference type="Pfam" id="PF05593">
    <property type="entry name" value="RHS_repeat"/>
    <property type="match status" value="1"/>
</dbReference>
<evidence type="ECO:0000256" key="1">
    <source>
        <dbReference type="ARBA" id="ARBA00022729"/>
    </source>
</evidence>